<keyword evidence="3" id="KW-1185">Reference proteome</keyword>
<dbReference type="AlphaFoldDB" id="A0A2N0AI54"/>
<proteinExistence type="predicted"/>
<gene>
    <name evidence="2" type="ORF">CH364_14470</name>
</gene>
<dbReference type="OrthoDB" id="323160at2"/>
<protein>
    <recommendedName>
        <fullName evidence="1">DUF1554 domain-containing protein</fullName>
    </recommendedName>
</protein>
<dbReference type="InterPro" id="IPR011448">
    <property type="entry name" value="DUF1554"/>
</dbReference>
<dbReference type="Pfam" id="PF07588">
    <property type="entry name" value="DUF1554"/>
    <property type="match status" value="1"/>
</dbReference>
<accession>A0A2N0AI54</accession>
<dbReference type="EMBL" id="NPDX01000004">
    <property type="protein sequence ID" value="PJZ83957.1"/>
    <property type="molecule type" value="Genomic_DNA"/>
</dbReference>
<feature type="domain" description="DUF1554" evidence="1">
    <location>
        <begin position="171"/>
        <end position="292"/>
    </location>
</feature>
<dbReference type="SUPFAM" id="SSF56436">
    <property type="entry name" value="C-type lectin-like"/>
    <property type="match status" value="1"/>
</dbReference>
<dbReference type="InterPro" id="IPR016187">
    <property type="entry name" value="CTDL_fold"/>
</dbReference>
<organism evidence="2 3">
    <name type="scientific">Leptospira harrisiae</name>
    <dbReference type="NCBI Taxonomy" id="2023189"/>
    <lineage>
        <taxon>Bacteria</taxon>
        <taxon>Pseudomonadati</taxon>
        <taxon>Spirochaetota</taxon>
        <taxon>Spirochaetia</taxon>
        <taxon>Leptospirales</taxon>
        <taxon>Leptospiraceae</taxon>
        <taxon>Leptospira</taxon>
    </lineage>
</organism>
<dbReference type="Gene3D" id="3.10.100.10">
    <property type="entry name" value="Mannose-Binding Protein A, subunit A"/>
    <property type="match status" value="1"/>
</dbReference>
<dbReference type="Proteomes" id="UP000232145">
    <property type="component" value="Unassembled WGS sequence"/>
</dbReference>
<evidence type="ECO:0000259" key="1">
    <source>
        <dbReference type="Pfam" id="PF07588"/>
    </source>
</evidence>
<name>A0A2N0AI54_9LEPT</name>
<evidence type="ECO:0000313" key="3">
    <source>
        <dbReference type="Proteomes" id="UP000232145"/>
    </source>
</evidence>
<sequence length="319" mass="34023">MNLSYPKKQNQSNFLFIVILAVISLGSNCKIAEFNNYCDPKSVAFKNTQILKIVLKDKSPTCGKDYISTIIPYSISGSISGLYSNGLKLTLNGMVTLAVESNNTYFLFSNIVTTGTSYSINIAKQPVGQFCTILNGSGMVKDSDINSILINCSISCNPCKIFLSSSGYPPNPGSAANFDAFCSSDANYPGTGTYKAMVVDGVTRRASITGNVGDGQLDWVFAASRTYYQTAGTIGTTSSGGLFISTLTNTFSLNSKYWTGLNTNWTTNTSNTCNLWTSNSGSFTGVMGQGNSTAIADITAGWSADPCNLSNQQLICVEQ</sequence>
<reference evidence="2 3" key="1">
    <citation type="submission" date="2017-07" db="EMBL/GenBank/DDBJ databases">
        <title>Leptospira spp. isolated from tropical soils.</title>
        <authorList>
            <person name="Thibeaux R."/>
            <person name="Iraola G."/>
            <person name="Ferres I."/>
            <person name="Bierque E."/>
            <person name="Girault D."/>
            <person name="Soupe-Gilbert M.-E."/>
            <person name="Picardeau M."/>
            <person name="Goarant C."/>
        </authorList>
    </citation>
    <scope>NUCLEOTIDE SEQUENCE [LARGE SCALE GENOMIC DNA]</scope>
    <source>
        <strain evidence="2 3">FH2-B-A1</strain>
    </source>
</reference>
<comment type="caution">
    <text evidence="2">The sequence shown here is derived from an EMBL/GenBank/DDBJ whole genome shotgun (WGS) entry which is preliminary data.</text>
</comment>
<dbReference type="InterPro" id="IPR016186">
    <property type="entry name" value="C-type_lectin-like/link_sf"/>
</dbReference>
<evidence type="ECO:0000313" key="2">
    <source>
        <dbReference type="EMBL" id="PJZ83957.1"/>
    </source>
</evidence>
<dbReference type="RefSeq" id="WP_100744241.1">
    <property type="nucleotide sequence ID" value="NZ_NPDW01000002.1"/>
</dbReference>